<keyword evidence="1" id="KW-0472">Membrane</keyword>
<proteinExistence type="predicted"/>
<keyword evidence="1" id="KW-1133">Transmembrane helix</keyword>
<evidence type="ECO:0000313" key="2">
    <source>
        <dbReference type="EMBL" id="MFC6871585.1"/>
    </source>
</evidence>
<comment type="caution">
    <text evidence="2">The sequence shown here is derived from an EMBL/GenBank/DDBJ whole genome shotgun (WGS) entry which is preliminary data.</text>
</comment>
<evidence type="ECO:0000313" key="3">
    <source>
        <dbReference type="Proteomes" id="UP001596337"/>
    </source>
</evidence>
<keyword evidence="3" id="KW-1185">Reference proteome</keyword>
<dbReference type="Proteomes" id="UP001596337">
    <property type="component" value="Unassembled WGS sequence"/>
</dbReference>
<reference evidence="3" key="1">
    <citation type="journal article" date="2019" name="Int. J. Syst. Evol. Microbiol.">
        <title>The Global Catalogue of Microorganisms (GCM) 10K type strain sequencing project: providing services to taxonomists for standard genome sequencing and annotation.</title>
        <authorList>
            <consortium name="The Broad Institute Genomics Platform"/>
            <consortium name="The Broad Institute Genome Sequencing Center for Infectious Disease"/>
            <person name="Wu L."/>
            <person name="Ma J."/>
        </authorList>
    </citation>
    <scope>NUCLEOTIDE SEQUENCE [LARGE SCALE GENOMIC DNA]</scope>
    <source>
        <strain evidence="3">KCTC 32255</strain>
    </source>
</reference>
<dbReference type="RefSeq" id="WP_345391418.1">
    <property type="nucleotide sequence ID" value="NZ_BAABLA010000007.1"/>
</dbReference>
<gene>
    <name evidence="2" type="ORF">ACFQGD_31140</name>
</gene>
<dbReference type="EMBL" id="JBHSXX010000001">
    <property type="protein sequence ID" value="MFC6871585.1"/>
    <property type="molecule type" value="Genomic_DNA"/>
</dbReference>
<feature type="transmembrane region" description="Helical" evidence="1">
    <location>
        <begin position="44"/>
        <end position="69"/>
    </location>
</feature>
<name>A0ABW2C874_9PSEU</name>
<keyword evidence="1" id="KW-0812">Transmembrane</keyword>
<sequence>MEEKVIHNPYAAGIMAISAVAVFAGTVTIATDDSWSPGFTVQEWVGLGLIGIGVHAAIVLLGVLAVRWWHNQR</sequence>
<evidence type="ECO:0000256" key="1">
    <source>
        <dbReference type="SAM" id="Phobius"/>
    </source>
</evidence>
<feature type="transmembrane region" description="Helical" evidence="1">
    <location>
        <begin position="12"/>
        <end position="32"/>
    </location>
</feature>
<protein>
    <submittedName>
        <fullName evidence="2">Uncharacterized protein</fullName>
    </submittedName>
</protein>
<accession>A0ABW2C874</accession>
<organism evidence="2 3">
    <name type="scientific">Haloechinothrix salitolerans</name>
    <dbReference type="NCBI Taxonomy" id="926830"/>
    <lineage>
        <taxon>Bacteria</taxon>
        <taxon>Bacillati</taxon>
        <taxon>Actinomycetota</taxon>
        <taxon>Actinomycetes</taxon>
        <taxon>Pseudonocardiales</taxon>
        <taxon>Pseudonocardiaceae</taxon>
        <taxon>Haloechinothrix</taxon>
    </lineage>
</organism>